<accession>A0A430K5V9</accession>
<gene>
    <name evidence="1" type="ORF">EHW67_04515</name>
</gene>
<proteinExistence type="predicted"/>
<dbReference type="OrthoDB" id="7342920at2"/>
<dbReference type="PROSITE" id="PS51257">
    <property type="entry name" value="PROKAR_LIPOPROTEIN"/>
    <property type="match status" value="1"/>
</dbReference>
<evidence type="ECO:0000313" key="2">
    <source>
        <dbReference type="Proteomes" id="UP000267585"/>
    </source>
</evidence>
<dbReference type="RefSeq" id="WP_126161166.1">
    <property type="nucleotide sequence ID" value="NZ_RQPJ01000002.1"/>
</dbReference>
<dbReference type="AlphaFoldDB" id="A0A430K5V9"/>
<name>A0A430K5V9_9FLAO</name>
<dbReference type="Proteomes" id="UP000267585">
    <property type="component" value="Unassembled WGS sequence"/>
</dbReference>
<sequence length="240" mass="28000">MTRLLAFVFLIVLQSCKTEKRKLGIRQKPSNRQYYTNGNIKSIGSVSENGQPIGNWSYYDSTGVLTRKAEFVNICGETLINQDWYFDHKGDTLKNKGSHFSIFFSKDTIFLNEPIQAKVDLFEPLFKKKRSEIMVLLPNDYKKNFNQDFSNLKEIQLDTTYNLNLEEEMRKALFINSDFGKTAIFGRYFGSAGKQKFRGIIVEYFYQDSIISDSIKLNYFETKKYFEKEIYVLDSLKPAS</sequence>
<reference evidence="1 2" key="1">
    <citation type="submission" date="2018-11" db="EMBL/GenBank/DDBJ databases">
        <title>Arenibacter aquaticus sp.nov., a marine bacterium isolated from surface seawater in the South China Sea.</title>
        <authorList>
            <person name="Guo J."/>
            <person name="Sun J."/>
        </authorList>
    </citation>
    <scope>NUCLEOTIDE SEQUENCE [LARGE SCALE GENOMIC DNA]</scope>
    <source>
        <strain evidence="1 2">GUO666</strain>
    </source>
</reference>
<dbReference type="Gene3D" id="3.90.930.1">
    <property type="match status" value="1"/>
</dbReference>
<protein>
    <submittedName>
        <fullName evidence="1">Uncharacterized protein</fullName>
    </submittedName>
</protein>
<comment type="caution">
    <text evidence="1">The sequence shown here is derived from an EMBL/GenBank/DDBJ whole genome shotgun (WGS) entry which is preliminary data.</text>
</comment>
<dbReference type="EMBL" id="RQPJ01000002">
    <property type="protein sequence ID" value="RTE54433.1"/>
    <property type="molecule type" value="Genomic_DNA"/>
</dbReference>
<keyword evidence="2" id="KW-1185">Reference proteome</keyword>
<evidence type="ECO:0000313" key="1">
    <source>
        <dbReference type="EMBL" id="RTE54433.1"/>
    </source>
</evidence>
<organism evidence="1 2">
    <name type="scientific">Arenibacter aquaticus</name>
    <dbReference type="NCBI Taxonomy" id="2489054"/>
    <lineage>
        <taxon>Bacteria</taxon>
        <taxon>Pseudomonadati</taxon>
        <taxon>Bacteroidota</taxon>
        <taxon>Flavobacteriia</taxon>
        <taxon>Flavobacteriales</taxon>
        <taxon>Flavobacteriaceae</taxon>
        <taxon>Arenibacter</taxon>
    </lineage>
</organism>